<evidence type="ECO:0000313" key="2">
    <source>
        <dbReference type="EMBL" id="KAF5841448.1"/>
    </source>
</evidence>
<name>A0ABQ7H3K7_DUNSA</name>
<keyword evidence="1" id="KW-0472">Membrane</keyword>
<comment type="caution">
    <text evidence="2">The sequence shown here is derived from an EMBL/GenBank/DDBJ whole genome shotgun (WGS) entry which is preliminary data.</text>
</comment>
<evidence type="ECO:0000256" key="1">
    <source>
        <dbReference type="SAM" id="Phobius"/>
    </source>
</evidence>
<proteinExistence type="predicted"/>
<dbReference type="EMBL" id="MU069485">
    <property type="protein sequence ID" value="KAF5841448.1"/>
    <property type="molecule type" value="Genomic_DNA"/>
</dbReference>
<dbReference type="Proteomes" id="UP000815325">
    <property type="component" value="Unassembled WGS sequence"/>
</dbReference>
<gene>
    <name evidence="2" type="ORF">DUNSADRAFT_12892</name>
</gene>
<feature type="transmembrane region" description="Helical" evidence="1">
    <location>
        <begin position="376"/>
        <end position="395"/>
    </location>
</feature>
<sequence>MDALPLVDQLMGFLQAQPQEKAALKRLVGICAVTIRKSLIWCNDQISASLSPAAMKQQAAAPSPFSADGLQPTLHRLSSYLSSPTNSPRRWSASVSSLQAELLQQPDVAPAAEMERRPSYSSLLEGAYPSRLLHDAAVTALRDESSQRWQAMQGTSPGREEVQWGRGLQQRGFLTDIPMQIWAVLLGFRGLTNNEGLDERAEDTYTDQFQAAQSVGQSTSTSLIVLQLAVSFFYLRALPGCQVRNIRGVLCFLPPIVKALAMEAASNPAWLQWLWHQAHGLSRSKRALQVFLVQSALLIQCLWRIWLLVLPYTYGEPTHGVDSAALYANSIVLLVQSLADPLTVAVVPVQKVWLLLPLSSLLSSATMLQAGTTKAIISVLLSILSSLFVIVATNVHRRRAFVRASCQGKAAF</sequence>
<keyword evidence="1" id="KW-1133">Transmembrane helix</keyword>
<evidence type="ECO:0000313" key="3">
    <source>
        <dbReference type="Proteomes" id="UP000815325"/>
    </source>
</evidence>
<protein>
    <submittedName>
        <fullName evidence="2">Uncharacterized protein</fullName>
    </submittedName>
</protein>
<keyword evidence="1" id="KW-0812">Transmembrane</keyword>
<organism evidence="2 3">
    <name type="scientific">Dunaliella salina</name>
    <name type="common">Green alga</name>
    <name type="synonym">Protococcus salinus</name>
    <dbReference type="NCBI Taxonomy" id="3046"/>
    <lineage>
        <taxon>Eukaryota</taxon>
        <taxon>Viridiplantae</taxon>
        <taxon>Chlorophyta</taxon>
        <taxon>core chlorophytes</taxon>
        <taxon>Chlorophyceae</taxon>
        <taxon>CS clade</taxon>
        <taxon>Chlamydomonadales</taxon>
        <taxon>Dunaliellaceae</taxon>
        <taxon>Dunaliella</taxon>
    </lineage>
</organism>
<reference evidence="2" key="1">
    <citation type="submission" date="2017-08" db="EMBL/GenBank/DDBJ databases">
        <authorList>
            <person name="Polle J.E."/>
            <person name="Barry K."/>
            <person name="Cushman J."/>
            <person name="Schmutz J."/>
            <person name="Tran D."/>
            <person name="Hathwaick L.T."/>
            <person name="Yim W.C."/>
            <person name="Jenkins J."/>
            <person name="Mckie-Krisberg Z.M."/>
            <person name="Prochnik S."/>
            <person name="Lindquist E."/>
            <person name="Dockter R.B."/>
            <person name="Adam C."/>
            <person name="Molina H."/>
            <person name="Bunkerborg J."/>
            <person name="Jin E."/>
            <person name="Buchheim M."/>
            <person name="Magnuson J."/>
        </authorList>
    </citation>
    <scope>NUCLEOTIDE SEQUENCE</scope>
    <source>
        <strain evidence="2">CCAP 19/18</strain>
    </source>
</reference>
<accession>A0ABQ7H3K7</accession>
<keyword evidence="3" id="KW-1185">Reference proteome</keyword>